<reference evidence="1" key="1">
    <citation type="submission" date="2019-08" db="EMBL/GenBank/DDBJ databases">
        <authorList>
            <person name="Kucharzyk K."/>
            <person name="Murdoch R.W."/>
            <person name="Higgins S."/>
            <person name="Loffler F."/>
        </authorList>
    </citation>
    <scope>NUCLEOTIDE SEQUENCE</scope>
</reference>
<accession>A0A645JC44</accession>
<organism evidence="1">
    <name type="scientific">bioreactor metagenome</name>
    <dbReference type="NCBI Taxonomy" id="1076179"/>
    <lineage>
        <taxon>unclassified sequences</taxon>
        <taxon>metagenomes</taxon>
        <taxon>ecological metagenomes</taxon>
    </lineage>
</organism>
<proteinExistence type="predicted"/>
<sequence>MGHQVADGVGLLGGEGGAALHGHHDRGGGIDHVAAVQDIASVLTLGDGDHRVLYAVQAADHPRHPVLKVL</sequence>
<name>A0A645JC44_9ZZZZ</name>
<gene>
    <name evidence="1" type="ORF">SDC9_208047</name>
</gene>
<comment type="caution">
    <text evidence="1">The sequence shown here is derived from an EMBL/GenBank/DDBJ whole genome shotgun (WGS) entry which is preliminary data.</text>
</comment>
<dbReference type="EMBL" id="VSSQ01135419">
    <property type="protein sequence ID" value="MPN60319.1"/>
    <property type="molecule type" value="Genomic_DNA"/>
</dbReference>
<dbReference type="AlphaFoldDB" id="A0A645JC44"/>
<evidence type="ECO:0000313" key="1">
    <source>
        <dbReference type="EMBL" id="MPN60319.1"/>
    </source>
</evidence>
<protein>
    <submittedName>
        <fullName evidence="1">Uncharacterized protein</fullName>
    </submittedName>
</protein>